<feature type="compositionally biased region" description="Low complexity" evidence="6">
    <location>
        <begin position="1405"/>
        <end position="1421"/>
    </location>
</feature>
<dbReference type="SMART" id="SM00439">
    <property type="entry name" value="BAH"/>
    <property type="match status" value="1"/>
</dbReference>
<feature type="compositionally biased region" description="Pro residues" evidence="6">
    <location>
        <begin position="1585"/>
        <end position="1603"/>
    </location>
</feature>
<dbReference type="Gene3D" id="2.30.30.490">
    <property type="match status" value="1"/>
</dbReference>
<keyword evidence="1" id="KW-0479">Metal-binding</keyword>
<feature type="compositionally biased region" description="Low complexity" evidence="6">
    <location>
        <begin position="70"/>
        <end position="83"/>
    </location>
</feature>
<dbReference type="Pfam" id="PF01426">
    <property type="entry name" value="BAH"/>
    <property type="match status" value="1"/>
</dbReference>
<dbReference type="OrthoDB" id="336088at2759"/>
<feature type="domain" description="BAH" evidence="8">
    <location>
        <begin position="165"/>
        <end position="283"/>
    </location>
</feature>
<feature type="region of interest" description="Disordered" evidence="6">
    <location>
        <begin position="377"/>
        <end position="430"/>
    </location>
</feature>
<evidence type="ECO:0000259" key="10">
    <source>
        <dbReference type="PROSITE" id="PS51293"/>
    </source>
</evidence>
<feature type="compositionally biased region" description="Acidic residues" evidence="6">
    <location>
        <begin position="394"/>
        <end position="406"/>
    </location>
</feature>
<dbReference type="PROSITE" id="PS50016">
    <property type="entry name" value="ZF_PHD_2"/>
    <property type="match status" value="1"/>
</dbReference>
<keyword evidence="13" id="KW-1185">Reference proteome</keyword>
<feature type="compositionally biased region" description="Low complexity" evidence="6">
    <location>
        <begin position="13"/>
        <end position="42"/>
    </location>
</feature>
<gene>
    <name evidence="12" type="ORF">L873DRAFT_1788759</name>
</gene>
<evidence type="ECO:0000256" key="4">
    <source>
        <dbReference type="ARBA" id="ARBA00023242"/>
    </source>
</evidence>
<feature type="region of interest" description="Disordered" evidence="6">
    <location>
        <begin position="860"/>
        <end position="918"/>
    </location>
</feature>
<dbReference type="GO" id="GO:0008270">
    <property type="term" value="F:zinc ion binding"/>
    <property type="evidence" value="ECO:0007669"/>
    <property type="project" value="UniProtKB-KW"/>
</dbReference>
<feature type="compositionally biased region" description="Pro residues" evidence="6">
    <location>
        <begin position="1378"/>
        <end position="1388"/>
    </location>
</feature>
<evidence type="ECO:0000256" key="5">
    <source>
        <dbReference type="PROSITE-ProRule" id="PRU00146"/>
    </source>
</evidence>
<reference evidence="12 13" key="1">
    <citation type="journal article" date="2018" name="Nat. Ecol. Evol.">
        <title>Pezizomycetes genomes reveal the molecular basis of ectomycorrhizal truffle lifestyle.</title>
        <authorList>
            <person name="Murat C."/>
            <person name="Payen T."/>
            <person name="Noel B."/>
            <person name="Kuo A."/>
            <person name="Morin E."/>
            <person name="Chen J."/>
            <person name="Kohler A."/>
            <person name="Krizsan K."/>
            <person name="Balestrini R."/>
            <person name="Da Silva C."/>
            <person name="Montanini B."/>
            <person name="Hainaut M."/>
            <person name="Levati E."/>
            <person name="Barry K.W."/>
            <person name="Belfiori B."/>
            <person name="Cichocki N."/>
            <person name="Clum A."/>
            <person name="Dockter R.B."/>
            <person name="Fauchery L."/>
            <person name="Guy J."/>
            <person name="Iotti M."/>
            <person name="Le Tacon F."/>
            <person name="Lindquist E.A."/>
            <person name="Lipzen A."/>
            <person name="Malagnac F."/>
            <person name="Mello A."/>
            <person name="Molinier V."/>
            <person name="Miyauchi S."/>
            <person name="Poulain J."/>
            <person name="Riccioni C."/>
            <person name="Rubini A."/>
            <person name="Sitrit Y."/>
            <person name="Splivallo R."/>
            <person name="Traeger S."/>
            <person name="Wang M."/>
            <person name="Zifcakova L."/>
            <person name="Wipf D."/>
            <person name="Zambonelli A."/>
            <person name="Paolocci F."/>
            <person name="Nowrousian M."/>
            <person name="Ottonello S."/>
            <person name="Baldrian P."/>
            <person name="Spatafora J.W."/>
            <person name="Henrissat B."/>
            <person name="Nagy L.G."/>
            <person name="Aury J.M."/>
            <person name="Wincker P."/>
            <person name="Grigoriev I.V."/>
            <person name="Bonfante P."/>
            <person name="Martin F.M."/>
        </authorList>
    </citation>
    <scope>NUCLEOTIDE SEQUENCE [LARGE SCALE GENOMIC DNA]</scope>
    <source>
        <strain evidence="12 13">120613-1</strain>
    </source>
</reference>
<feature type="domain" description="PHD-type" evidence="7">
    <location>
        <begin position="919"/>
        <end position="969"/>
    </location>
</feature>
<feature type="compositionally biased region" description="Polar residues" evidence="6">
    <location>
        <begin position="1296"/>
        <end position="1319"/>
    </location>
</feature>
<feature type="compositionally biased region" description="Pro residues" evidence="6">
    <location>
        <begin position="1534"/>
        <end position="1556"/>
    </location>
</feature>
<feature type="compositionally biased region" description="Basic and acidic residues" evidence="6">
    <location>
        <begin position="1013"/>
        <end position="1050"/>
    </location>
</feature>
<dbReference type="SUPFAM" id="SSF46689">
    <property type="entry name" value="Homeodomain-like"/>
    <property type="match status" value="1"/>
</dbReference>
<evidence type="ECO:0000259" key="8">
    <source>
        <dbReference type="PROSITE" id="PS51038"/>
    </source>
</evidence>
<feature type="region of interest" description="Disordered" evidence="6">
    <location>
        <begin position="1338"/>
        <end position="1619"/>
    </location>
</feature>
<dbReference type="EMBL" id="ML120377">
    <property type="protein sequence ID" value="RPB00846.1"/>
    <property type="molecule type" value="Genomic_DNA"/>
</dbReference>
<feature type="domain" description="ELM2" evidence="9">
    <location>
        <begin position="465"/>
        <end position="636"/>
    </location>
</feature>
<keyword evidence="2 5" id="KW-0863">Zinc-finger</keyword>
<dbReference type="SUPFAM" id="SSF57903">
    <property type="entry name" value="FYVE/PHD zinc finger"/>
    <property type="match status" value="2"/>
</dbReference>
<feature type="domain" description="SANT" evidence="10">
    <location>
        <begin position="649"/>
        <end position="692"/>
    </location>
</feature>
<dbReference type="InterPro" id="IPR001965">
    <property type="entry name" value="Znf_PHD"/>
</dbReference>
<dbReference type="GO" id="GO:0004842">
    <property type="term" value="F:ubiquitin-protein transferase activity"/>
    <property type="evidence" value="ECO:0007669"/>
    <property type="project" value="TreeGrafter"/>
</dbReference>
<evidence type="ECO:0000259" key="9">
    <source>
        <dbReference type="PROSITE" id="PS51156"/>
    </source>
</evidence>
<keyword evidence="3" id="KW-0862">Zinc</keyword>
<dbReference type="InterPro" id="IPR011011">
    <property type="entry name" value="Znf_FYVE_PHD"/>
</dbReference>
<evidence type="ECO:0008006" key="14">
    <source>
        <dbReference type="Google" id="ProtNLM"/>
    </source>
</evidence>
<dbReference type="InterPro" id="IPR043151">
    <property type="entry name" value="BAH_sf"/>
</dbReference>
<feature type="compositionally biased region" description="Acidic residues" evidence="6">
    <location>
        <begin position="555"/>
        <end position="564"/>
    </location>
</feature>
<feature type="region of interest" description="Disordered" evidence="6">
    <location>
        <begin position="544"/>
        <end position="568"/>
    </location>
</feature>
<dbReference type="Gene3D" id="1.10.10.60">
    <property type="entry name" value="Homeodomain-like"/>
    <property type="match status" value="1"/>
</dbReference>
<feature type="compositionally biased region" description="Pro residues" evidence="6">
    <location>
        <begin position="908"/>
        <end position="918"/>
    </location>
</feature>
<dbReference type="GO" id="GO:0036205">
    <property type="term" value="P:histone catabolic process"/>
    <property type="evidence" value="ECO:0007669"/>
    <property type="project" value="TreeGrafter"/>
</dbReference>
<dbReference type="PANTHER" id="PTHR47672">
    <property type="entry name" value="E3 UBIQUITIN-PROTEIN LIGASE SNT2"/>
    <property type="match status" value="1"/>
</dbReference>
<feature type="compositionally biased region" description="Low complexity" evidence="6">
    <location>
        <begin position="1448"/>
        <end position="1468"/>
    </location>
</feature>
<sequence length="1619" mass="179180">MADRKPSVSTSRTTAGNGAAGDTSTSTTNTQTTTAINTRSTSPYGTRSRGRGARINYAEDKDNDMDYEFTSTPSTSSSKSAAAVEPAPLTNASRRASAVGTGAKDKEVVKENTATIVATTTTSGSRKRKSAHPAPIMPKDITLSNMMSFQNPHLKDGKLIADDGTSLAVNDHIYLVCEPPGEPYYLARIMEFLHANNNPSLPIDSIRVNWYYRPKDIQRKVTDTRVLFASMHSDCCPLASIRGKCFISHRSEVKDVDEYRKQRDSFYFEKMFDRYIHRYYDVIPTTMVRNVPEKIRKVLVERWKYLLVEPQRAKELCSQMKECKRCSGYCATTDSVHCAVCGHTYHMNCVRPPLLKKPSRGFAWACGPCNQAQERKLEARNTPNLTPGTGNSNELEDDVCDDEEEDLSPRAVPSDTATPSETADHDKQPTPEQLAWARMWPMRYLGQHCRVEDALDYDDRIYPRAASRIGPRHQANVNPWHGRPVQYVKPAEKKKPQKGGSKNSKSAAAAAEAEAAAERERRPKWVMDEPAGYIRRGEDDGATSTLLFKMPDLPDLPEDDEGDEEKEKIERELDKKRVENEELIDRYMAEASKIADTLPGGGVQKSAVNFQDKAIELLHANDFDEEEALAQLSKMHVMKDLKEPRFRPDELKRFEEGVAKFGSELHAVTKNVKTRKTAEIVRYYYMWKKTPRGREIWGSFEGRKGKKEVKVRDKEHGTKLVDDVADDDDDSAFDNTKAGEKKRGFECKFCNTRESRQWRRAPGVQPGTLIPADKATASSRKKGGEERWLVSALCRRCAELWRRYGIQWEDPDEIQKKISQGGGRAWKRRIDEEMLKEMTAAQADEKAEAAALAAATAFATPTPPVLNGTPVDTQDEKKEPVRKKQKTEVNGSSRKGKEKEKVEKKEPPPPPPEPPKPKLLPCGICGQLEPLGNQHLVCRDCKMSVHRACYGVGELRGANKWVCEMCANDKNPTVSTNYECVLCPCHGFTDHEDGGVGASDKDLASKGSAKKKIPGEKDKPIINNHGSHEDGRKVKEIDKRRPKHPREPLKKTSGNNWAHVVCAVWTPETKFAEAKTMKIVEGIGTIPVARWTQTCKICETDGGACVGCHACHESVHVGCAHKAGWLMGFDIQPVKGSRRDQVNIIKLGTETGSMTAAIWCPEHDLKTTIHRLDEISEETGQNALQLYTTTYKQADLTLTGTVRKANLMTISTKASQSHRRNSAGGPSANSMANGKELACSPTTVYIKTEGAEDKVGGIEGLLNDHVGGDEPKRCFRCQTDVSPLWRKVPMDVPRPTENNTHLTNGTPQPATNGVLTNGDDSSHSRTVGLLCHRCQNKDQMPERSQNSPPFAGTNGHQQSRYTPLPPLSTFLASQQAVAPPPPPPPAPHPVMIQGVGSPGIPQPMPLQMAPQLVPQMAPIPQHHSHPPPPPQALPPHPHQQGHAPPPNHMSSHQPHMSPHPPSSHVVPHPQQPPHALPHHPASHMPPHPPHVSPTRQHVVGVQHISPHQHSIHPMPPHQHQILPMSPHAPHLRSHPPPPPPHPASHPPPPHQPPPQQQPGMQVQQQPQGPPPQPPHVQQQQALPPQQQPHPHPPPPPQSQPPSRPLTGASGSPALANLLS</sequence>
<name>A0A3N4JR88_9PEZI</name>
<dbReference type="InterPro" id="IPR000949">
    <property type="entry name" value="ELM2_dom"/>
</dbReference>
<feature type="region of interest" description="Disordered" evidence="6">
    <location>
        <begin position="490"/>
        <end position="524"/>
    </location>
</feature>
<evidence type="ECO:0000256" key="6">
    <source>
        <dbReference type="SAM" id="MobiDB-lite"/>
    </source>
</evidence>
<feature type="compositionally biased region" description="Basic and acidic residues" evidence="6">
    <location>
        <begin position="895"/>
        <end position="907"/>
    </location>
</feature>
<dbReference type="CDD" id="cd04710">
    <property type="entry name" value="BAH_fungalPHD"/>
    <property type="match status" value="1"/>
</dbReference>
<dbReference type="Pfam" id="PF13832">
    <property type="entry name" value="zf-HC5HC2H_2"/>
    <property type="match status" value="1"/>
</dbReference>
<keyword evidence="4" id="KW-0539">Nucleus</keyword>
<dbReference type="GO" id="GO:0048189">
    <property type="term" value="C:Lid2 complex"/>
    <property type="evidence" value="ECO:0007669"/>
    <property type="project" value="TreeGrafter"/>
</dbReference>
<dbReference type="InterPro" id="IPR001025">
    <property type="entry name" value="BAH_dom"/>
</dbReference>
<evidence type="ECO:0000313" key="12">
    <source>
        <dbReference type="EMBL" id="RPB00846.1"/>
    </source>
</evidence>
<feature type="compositionally biased region" description="Low complexity" evidence="6">
    <location>
        <begin position="1557"/>
        <end position="1566"/>
    </location>
</feature>
<feature type="region of interest" description="Disordered" evidence="6">
    <location>
        <begin position="1213"/>
        <end position="1234"/>
    </location>
</feature>
<dbReference type="Pfam" id="PF13831">
    <property type="entry name" value="PHD_2"/>
    <property type="match status" value="1"/>
</dbReference>
<dbReference type="PANTHER" id="PTHR47672:SF1">
    <property type="entry name" value="E3 UBIQUITIN-PROTEIN LIGASE SNT2"/>
    <property type="match status" value="1"/>
</dbReference>
<dbReference type="InterPro" id="IPR001005">
    <property type="entry name" value="SANT/Myb"/>
</dbReference>
<feature type="compositionally biased region" description="Polar residues" evidence="6">
    <location>
        <begin position="1342"/>
        <end position="1361"/>
    </location>
</feature>
<evidence type="ECO:0000256" key="1">
    <source>
        <dbReference type="ARBA" id="ARBA00022723"/>
    </source>
</evidence>
<feature type="region of interest" description="Disordered" evidence="6">
    <location>
        <begin position="997"/>
        <end position="1052"/>
    </location>
</feature>
<dbReference type="Proteomes" id="UP000276215">
    <property type="component" value="Unassembled WGS sequence"/>
</dbReference>
<evidence type="ECO:0000256" key="2">
    <source>
        <dbReference type="ARBA" id="ARBA00022771"/>
    </source>
</evidence>
<feature type="region of interest" description="Disordered" evidence="6">
    <location>
        <begin position="758"/>
        <end position="780"/>
    </location>
</feature>
<dbReference type="PROSITE" id="PS51805">
    <property type="entry name" value="EPHD"/>
    <property type="match status" value="1"/>
</dbReference>
<dbReference type="SMART" id="SM00249">
    <property type="entry name" value="PHD"/>
    <property type="match status" value="3"/>
</dbReference>
<evidence type="ECO:0000259" key="11">
    <source>
        <dbReference type="PROSITE" id="PS51805"/>
    </source>
</evidence>
<dbReference type="CDD" id="cd22541">
    <property type="entry name" value="SP5_N"/>
    <property type="match status" value="1"/>
</dbReference>
<dbReference type="CDD" id="cd15497">
    <property type="entry name" value="PHD1_Snt2p_like"/>
    <property type="match status" value="1"/>
</dbReference>
<protein>
    <recommendedName>
        <fullName evidence="14">BAH-domain-containing protein</fullName>
    </recommendedName>
</protein>
<dbReference type="Gene3D" id="3.30.40.10">
    <property type="entry name" value="Zinc/RING finger domain, C3HC4 (zinc finger)"/>
    <property type="match status" value="3"/>
</dbReference>
<dbReference type="InterPro" id="IPR019787">
    <property type="entry name" value="Znf_PHD-finger"/>
</dbReference>
<dbReference type="PROSITE" id="PS51156">
    <property type="entry name" value="ELM2"/>
    <property type="match status" value="1"/>
</dbReference>
<feature type="compositionally biased region" description="Low complexity" evidence="6">
    <location>
        <begin position="1575"/>
        <end position="1584"/>
    </location>
</feature>
<feature type="compositionally biased region" description="Pro residues" evidence="6">
    <location>
        <begin position="1426"/>
        <end position="1447"/>
    </location>
</feature>
<evidence type="ECO:0000259" key="7">
    <source>
        <dbReference type="PROSITE" id="PS50016"/>
    </source>
</evidence>
<dbReference type="InterPro" id="IPR009057">
    <property type="entry name" value="Homeodomain-like_sf"/>
</dbReference>
<dbReference type="FunFam" id="2.30.30.490:FF:000018">
    <property type="entry name" value="Lid2 complex component snt2"/>
    <property type="match status" value="1"/>
</dbReference>
<feature type="compositionally biased region" description="Polar residues" evidence="6">
    <location>
        <begin position="381"/>
        <end position="393"/>
    </location>
</feature>
<feature type="region of interest" description="Disordered" evidence="6">
    <location>
        <begin position="1"/>
        <end position="104"/>
    </location>
</feature>
<dbReference type="SMART" id="SM00717">
    <property type="entry name" value="SANT"/>
    <property type="match status" value="1"/>
</dbReference>
<accession>A0A3N4JR88</accession>
<dbReference type="InterPro" id="IPR017884">
    <property type="entry name" value="SANT_dom"/>
</dbReference>
<dbReference type="InterPro" id="IPR029617">
    <property type="entry name" value="Snt2"/>
</dbReference>
<dbReference type="STRING" id="1336337.A0A3N4JR88"/>
<dbReference type="PROSITE" id="PS51038">
    <property type="entry name" value="BAH"/>
    <property type="match status" value="1"/>
</dbReference>
<feature type="domain" description="PHD-type" evidence="11">
    <location>
        <begin position="1031"/>
        <end position="1152"/>
    </location>
</feature>
<feature type="region of interest" description="Disordered" evidence="6">
    <location>
        <begin position="1288"/>
        <end position="1324"/>
    </location>
</feature>
<dbReference type="InterPro" id="IPR013083">
    <property type="entry name" value="Znf_RING/FYVE/PHD"/>
</dbReference>
<dbReference type="Pfam" id="PF00628">
    <property type="entry name" value="PHD"/>
    <property type="match status" value="1"/>
</dbReference>
<dbReference type="PROSITE" id="PS51293">
    <property type="entry name" value="SANT"/>
    <property type="match status" value="1"/>
</dbReference>
<dbReference type="GO" id="GO:0003682">
    <property type="term" value="F:chromatin binding"/>
    <property type="evidence" value="ECO:0007669"/>
    <property type="project" value="InterPro"/>
</dbReference>
<evidence type="ECO:0000313" key="13">
    <source>
        <dbReference type="Proteomes" id="UP000276215"/>
    </source>
</evidence>
<dbReference type="PRINTS" id="PR01217">
    <property type="entry name" value="PRICHEXTENSN"/>
</dbReference>
<dbReference type="InterPro" id="IPR034732">
    <property type="entry name" value="EPHD"/>
</dbReference>
<proteinExistence type="predicted"/>
<organism evidence="12 13">
    <name type="scientific">Choiromyces venosus 120613-1</name>
    <dbReference type="NCBI Taxonomy" id="1336337"/>
    <lineage>
        <taxon>Eukaryota</taxon>
        <taxon>Fungi</taxon>
        <taxon>Dikarya</taxon>
        <taxon>Ascomycota</taxon>
        <taxon>Pezizomycotina</taxon>
        <taxon>Pezizomycetes</taxon>
        <taxon>Pezizales</taxon>
        <taxon>Tuberaceae</taxon>
        <taxon>Choiromyces</taxon>
    </lineage>
</organism>
<evidence type="ECO:0000256" key="3">
    <source>
        <dbReference type="ARBA" id="ARBA00022833"/>
    </source>
</evidence>